<organism evidence="1">
    <name type="scientific">Zooxanthella nutricula</name>
    <dbReference type="NCBI Taxonomy" id="1333877"/>
    <lineage>
        <taxon>Eukaryota</taxon>
        <taxon>Sar</taxon>
        <taxon>Alveolata</taxon>
        <taxon>Dinophyceae</taxon>
        <taxon>Peridiniales</taxon>
        <taxon>Peridiniales incertae sedis</taxon>
        <taxon>Zooxanthella</taxon>
    </lineage>
</organism>
<sequence length="551" mass="58915">MKGIDMLSTNSGGSWFAAALAYSPRFVSVISGMAGDVDNAGKMFHDKVLYAFLGKLKGAGPDWIDEDFWQSVASAVGHATDLNVAAGDTTFDPRWILEVLRELMILTDGSRNWEDFVYALFEHAMGIDTTVPAGSPVNAWADGKTWLAGVSLLTPGGAGAGTCTASNAWFCLGDMDMVMGDNRGTTPVVVSRWGSNQTKYYASGANRDAQRVMYPAKFSVKLGGGMKQDAEYPFCGPFGDSEVCNSLSFKYASSTGGTVAGGTVSGFPWYTEGVGGLSIAGVASASSAFLGAMALQAARHGRLEELFDQLVRALERVGFPKEYGDVLIEVLVNVSNTDWAVWTADRPVRPTDETMFQAGRSMRSEVSMFAGSAPKSLLDQLAKGQLTALIDGGLTDNSGVAHAAASGASEIVAFCDGMSDLWYHFEGVPPTTSYVGFMDSCPFCGVNFQIFQENYQTTQDEFGRNAKSYTFPGAKQLVSIVVGTIQATTIERRDLGIAAGKPVTIHVVSVESDLGMGGFKYTDYSDLSQEIMLALRANKDAAAQIINWTRR</sequence>
<name>A0A7S2K7T1_9DINO</name>
<gene>
    <name evidence="1" type="ORF">BRAN1462_LOCUS27498</name>
</gene>
<protein>
    <submittedName>
        <fullName evidence="1">Uncharacterized protein</fullName>
    </submittedName>
</protein>
<proteinExistence type="predicted"/>
<dbReference type="AlphaFoldDB" id="A0A7S2K7T1"/>
<reference evidence="1" key="1">
    <citation type="submission" date="2021-01" db="EMBL/GenBank/DDBJ databases">
        <authorList>
            <person name="Corre E."/>
            <person name="Pelletier E."/>
            <person name="Niang G."/>
            <person name="Scheremetjew M."/>
            <person name="Finn R."/>
            <person name="Kale V."/>
            <person name="Holt S."/>
            <person name="Cochrane G."/>
            <person name="Meng A."/>
            <person name="Brown T."/>
            <person name="Cohen L."/>
        </authorList>
    </citation>
    <scope>NUCLEOTIDE SEQUENCE</scope>
    <source>
        <strain evidence="1">RCC3387</strain>
    </source>
</reference>
<accession>A0A7S2K7T1</accession>
<dbReference type="EMBL" id="HBGW01043388">
    <property type="protein sequence ID" value="CAD9568862.1"/>
    <property type="molecule type" value="Transcribed_RNA"/>
</dbReference>
<evidence type="ECO:0000313" key="1">
    <source>
        <dbReference type="EMBL" id="CAD9568862.1"/>
    </source>
</evidence>